<name>A0A8S5TQT8_9CAUD</name>
<evidence type="ECO:0000313" key="1">
    <source>
        <dbReference type="EMBL" id="DAF65501.1"/>
    </source>
</evidence>
<dbReference type="SUPFAM" id="SSF53041">
    <property type="entry name" value="Resolvase-like"/>
    <property type="match status" value="1"/>
</dbReference>
<dbReference type="Gene3D" id="3.40.50.1390">
    <property type="entry name" value="Resolvase, N-terminal catalytic domain"/>
    <property type="match status" value="1"/>
</dbReference>
<proteinExistence type="predicted"/>
<dbReference type="InterPro" id="IPR036162">
    <property type="entry name" value="Resolvase-like_N_sf"/>
</dbReference>
<organism evidence="1">
    <name type="scientific">Siphoviridae sp. ctbbV81</name>
    <dbReference type="NCBI Taxonomy" id="2827900"/>
    <lineage>
        <taxon>Viruses</taxon>
        <taxon>Duplodnaviria</taxon>
        <taxon>Heunggongvirae</taxon>
        <taxon>Uroviricota</taxon>
        <taxon>Caudoviricetes</taxon>
    </lineage>
</organism>
<dbReference type="GO" id="GO:0000150">
    <property type="term" value="F:DNA strand exchange activity"/>
    <property type="evidence" value="ECO:0007669"/>
    <property type="project" value="InterPro"/>
</dbReference>
<dbReference type="EMBL" id="BK032878">
    <property type="protein sequence ID" value="DAF65501.1"/>
    <property type="molecule type" value="Genomic_DNA"/>
</dbReference>
<reference evidence="1" key="1">
    <citation type="journal article" date="2021" name="Proc. Natl. Acad. Sci. U.S.A.">
        <title>A Catalog of Tens of Thousands of Viruses from Human Metagenomes Reveals Hidden Associations with Chronic Diseases.</title>
        <authorList>
            <person name="Tisza M.J."/>
            <person name="Buck C.B."/>
        </authorList>
    </citation>
    <scope>NUCLEOTIDE SEQUENCE</scope>
    <source>
        <strain evidence="1">CtbbV81</strain>
    </source>
</reference>
<sequence length="125" mass="14462">MRIGYARNSKIWFSLSDKEKILSHENVDILVRDLEDEENFKALCCKMKKGDLLIVCGVDDIGSTRNEIEDTWRQIRDLEVEIRVITAPALLQKENMTLDELLIRDVTLSVLAFQVEIANQKLKEL</sequence>
<protein>
    <submittedName>
        <fullName evidence="1">Resolvase</fullName>
    </submittedName>
</protein>
<dbReference type="GO" id="GO:0003677">
    <property type="term" value="F:DNA binding"/>
    <property type="evidence" value="ECO:0007669"/>
    <property type="project" value="InterPro"/>
</dbReference>
<accession>A0A8S5TQT8</accession>